<accession>A0ABV1RLB4</accession>
<evidence type="ECO:0000313" key="1">
    <source>
        <dbReference type="EMBL" id="MER2493505.1"/>
    </source>
</evidence>
<organism evidence="1 2">
    <name type="scientific">Catenovulum sediminis</name>
    <dbReference type="NCBI Taxonomy" id="1740262"/>
    <lineage>
        <taxon>Bacteria</taxon>
        <taxon>Pseudomonadati</taxon>
        <taxon>Pseudomonadota</taxon>
        <taxon>Gammaproteobacteria</taxon>
        <taxon>Alteromonadales</taxon>
        <taxon>Alteromonadaceae</taxon>
        <taxon>Catenovulum</taxon>
    </lineage>
</organism>
<gene>
    <name evidence="1" type="ORF">ABS311_16625</name>
</gene>
<sequence>MNSTEKQKIAVLGGGVSAMTSLCYLTESPNWQEKFDITVYQLGWRIGGKGASGRNAEYGQRIEEHGLHIWFGAYVNSFKTIEKVYDDLARPKEMPLATWQEAFKPQNFVVLQEYIDKQWKTWPNEFPYIPGNPANSTLDLTVWEFLKAAYFYLKDFIRELKAMKGHVSSTLDNHVQQGVANTAWYHKLAEHVEMDAHAIQDKFSQDILLSLEFIEKILPENHQVMVSNAEKHESIIQDLLKVLRAWLKHEFEDLLNTHDEVRRLFICADLGLTIFIGLLQDKVHSRGFAYLNQWDYREWLTLHGANVEFTVNSAVVRGFYDLAFAYPEGDFNNPNIEAGVSVLAMLRMAVCYRGGFMWEMQAGMGDTLFSPIYQLLKRRGVKFEFFHQVDELIPKNDSIDEIRITQQVALADESHEYNPLVTVKDLPCWPSQPKYSEIDAEQAKLLKKHNINLESFWTDWPEIYQQHFNKPQPKKSLKKGIDFDLVIFGISVGSIPHLCPQLLAQDSKLKRMVDKIGTVATQAYQLWIDKTESEMGWTYLPENGQKPVLSGFVEPFDTWAAMDQLLCREDWPTGINPKNASYFCNAYPQAEYPPKTEHDFPKKCKEKVKQNAINQLKNDIFNLWPDVAQPGEFNWDILTDPKNQIGEKRFDSQYWRCNVDPSERYVLSVKGSSAYRLKTDETIFDNLYLTGDWLSTGVNAGCVEAATMAGMQTSRAICGNPAKIDGETGFLPKG</sequence>
<dbReference type="EMBL" id="JBELOE010000265">
    <property type="protein sequence ID" value="MER2493505.1"/>
    <property type="molecule type" value="Genomic_DNA"/>
</dbReference>
<evidence type="ECO:0000313" key="2">
    <source>
        <dbReference type="Proteomes" id="UP001467690"/>
    </source>
</evidence>
<dbReference type="PANTHER" id="PTHR43563">
    <property type="entry name" value="AMINE OXIDASE"/>
    <property type="match status" value="1"/>
</dbReference>
<keyword evidence="2" id="KW-1185">Reference proteome</keyword>
<dbReference type="Proteomes" id="UP001467690">
    <property type="component" value="Unassembled WGS sequence"/>
</dbReference>
<name>A0ABV1RLB4_9ALTE</name>
<dbReference type="SUPFAM" id="SSF51905">
    <property type="entry name" value="FAD/NAD(P)-binding domain"/>
    <property type="match status" value="1"/>
</dbReference>
<dbReference type="Pfam" id="PF13450">
    <property type="entry name" value="NAD_binding_8"/>
    <property type="match status" value="1"/>
</dbReference>
<dbReference type="InterPro" id="IPR036188">
    <property type="entry name" value="FAD/NAD-bd_sf"/>
</dbReference>
<dbReference type="InterPro" id="IPR050703">
    <property type="entry name" value="Flavin_MAO"/>
</dbReference>
<dbReference type="PANTHER" id="PTHR43563:SF1">
    <property type="entry name" value="AMINE OXIDASE [FLAVIN-CONTAINING] B"/>
    <property type="match status" value="1"/>
</dbReference>
<comment type="caution">
    <text evidence="1">The sequence shown here is derived from an EMBL/GenBank/DDBJ whole genome shotgun (WGS) entry which is preliminary data.</text>
</comment>
<dbReference type="RefSeq" id="WP_350402652.1">
    <property type="nucleotide sequence ID" value="NZ_JBELOE010000265.1"/>
</dbReference>
<proteinExistence type="predicted"/>
<protein>
    <submittedName>
        <fullName evidence="1">NAD(P)-binding protein</fullName>
    </submittedName>
</protein>
<reference evidence="1 2" key="1">
    <citation type="submission" date="2024-06" db="EMBL/GenBank/DDBJ databases">
        <authorList>
            <person name="Chen R.Y."/>
        </authorList>
    </citation>
    <scope>NUCLEOTIDE SEQUENCE [LARGE SCALE GENOMIC DNA]</scope>
    <source>
        <strain evidence="1 2">D2</strain>
    </source>
</reference>